<dbReference type="RefSeq" id="WP_120462578.1">
    <property type="nucleotide sequence ID" value="NZ_BMIW01000003.1"/>
</dbReference>
<reference evidence="3" key="1">
    <citation type="journal article" date="2019" name="Int. J. Syst. Evol. Microbiol.">
        <title>The Global Catalogue of Microorganisms (GCM) 10K type strain sequencing project: providing services to taxonomists for standard genome sequencing and annotation.</title>
        <authorList>
            <consortium name="The Broad Institute Genomics Platform"/>
            <consortium name="The Broad Institute Genome Sequencing Center for Infectious Disease"/>
            <person name="Wu L."/>
            <person name="Ma J."/>
        </authorList>
    </citation>
    <scope>NUCLEOTIDE SEQUENCE [LARGE SCALE GENOMIC DNA]</scope>
    <source>
        <strain evidence="3">CGMCC 1.15420</strain>
    </source>
</reference>
<feature type="domain" description="Helix-turn-helix" evidence="1">
    <location>
        <begin position="35"/>
        <end position="90"/>
    </location>
</feature>
<protein>
    <recommendedName>
        <fullName evidence="1">Helix-turn-helix domain-containing protein</fullName>
    </recommendedName>
</protein>
<keyword evidence="3" id="KW-1185">Reference proteome</keyword>
<evidence type="ECO:0000259" key="1">
    <source>
        <dbReference type="Pfam" id="PF12728"/>
    </source>
</evidence>
<sequence>MTGLEEAIRAIVVEEIAAVESRILALLPEQLDRSLTVHEAADYVRISDKLMYQLCQEGIIPHERYGVPGSRKPKIIIRLSDLEAYRAEQRASNYKKGHRKGDESAN</sequence>
<accession>A0ABQ1VPQ1</accession>
<dbReference type="EMBL" id="BMIW01000003">
    <property type="protein sequence ID" value="GGF86426.1"/>
    <property type="molecule type" value="Genomic_DNA"/>
</dbReference>
<evidence type="ECO:0000313" key="3">
    <source>
        <dbReference type="Proteomes" id="UP000608420"/>
    </source>
</evidence>
<evidence type="ECO:0000313" key="2">
    <source>
        <dbReference type="EMBL" id="GGF86426.1"/>
    </source>
</evidence>
<dbReference type="Proteomes" id="UP000608420">
    <property type="component" value="Unassembled WGS sequence"/>
</dbReference>
<gene>
    <name evidence="2" type="ORF">GCM10010913_04900</name>
</gene>
<dbReference type="Pfam" id="PF12728">
    <property type="entry name" value="HTH_17"/>
    <property type="match status" value="1"/>
</dbReference>
<proteinExistence type="predicted"/>
<dbReference type="InterPro" id="IPR041657">
    <property type="entry name" value="HTH_17"/>
</dbReference>
<organism evidence="2 3">
    <name type="scientific">Paenibacillus aceti</name>
    <dbReference type="NCBI Taxonomy" id="1820010"/>
    <lineage>
        <taxon>Bacteria</taxon>
        <taxon>Bacillati</taxon>
        <taxon>Bacillota</taxon>
        <taxon>Bacilli</taxon>
        <taxon>Bacillales</taxon>
        <taxon>Paenibacillaceae</taxon>
        <taxon>Paenibacillus</taxon>
    </lineage>
</organism>
<comment type="caution">
    <text evidence="2">The sequence shown here is derived from an EMBL/GenBank/DDBJ whole genome shotgun (WGS) entry which is preliminary data.</text>
</comment>
<name>A0ABQ1VPQ1_9BACL</name>